<name>S9VW95_9TRYP</name>
<dbReference type="Pfam" id="PF23602">
    <property type="entry name" value="CS_DNAAF11_C"/>
    <property type="match status" value="1"/>
</dbReference>
<keyword evidence="3" id="KW-0963">Cytoplasm</keyword>
<comment type="subcellular location">
    <subcellularLocation>
        <location evidence="1">Cell projection</location>
        <location evidence="1">Cilium</location>
    </subcellularLocation>
    <subcellularLocation>
        <location evidence="2">Cytoplasm</location>
    </subcellularLocation>
</comment>
<protein>
    <submittedName>
        <fullName evidence="11">U2 small nuclear ribonucleoprotein A</fullName>
    </submittedName>
</protein>
<evidence type="ECO:0000256" key="9">
    <source>
        <dbReference type="SAM" id="MobiDB-lite"/>
    </source>
</evidence>
<keyword evidence="5" id="KW-0677">Repeat</keyword>
<dbReference type="OrthoDB" id="10250990at2759"/>
<dbReference type="PANTHER" id="PTHR18849:SF0">
    <property type="entry name" value="CILIA- AND FLAGELLA-ASSOCIATED PROTEIN 410-RELATED"/>
    <property type="match status" value="1"/>
</dbReference>
<evidence type="ECO:0000256" key="3">
    <source>
        <dbReference type="ARBA" id="ARBA00022490"/>
    </source>
</evidence>
<dbReference type="SMART" id="SM00365">
    <property type="entry name" value="LRR_SD22"/>
    <property type="match status" value="2"/>
</dbReference>
<sequence length="432" mass="48596">MARITPELLRRRAEHNDGCLSTLKEVALHQQDIERIEVIGDCCRQLEILYLCNNYISKIEGLRHLKWLKYINLAVNNIKVIEGLEGCEALEKLDLTLNFIEDITCVRRLLANPFLETLHLTGNPCTKTSGYRAYVVQSLPQLKDLDGNEVIKAERINARQVEEDLQEAAAAESVKYTEAERIKAEMIAQGINPFPPKYNEQGERVFGHTAEERLQMLREQQAQEEERKKKEQEPVPGSISAIHKELNKKSVPLTPEEELAKYGRHLMRNEGKVSFTIDQDSATEFHLTVQPGKFIATSLLDVQVDVHCVRVYVKGKLLQVPVEAELAADSARVQRSQTTGELKVSVPYSDGAKKQLRAKPKPADASSQKEAEPAPCVARNDKESLRKALLFPEDGVRQEKRSVPQPAAAEDPKRVIEVLAEEGEQGSILDLD</sequence>
<dbReference type="PROSITE" id="PS51450">
    <property type="entry name" value="LRR"/>
    <property type="match status" value="3"/>
</dbReference>
<keyword evidence="6" id="KW-0969">Cilium</keyword>
<dbReference type="InterPro" id="IPR056496">
    <property type="entry name" value="CS_DNAAF11_C"/>
</dbReference>
<evidence type="ECO:0000256" key="5">
    <source>
        <dbReference type="ARBA" id="ARBA00022737"/>
    </source>
</evidence>
<keyword evidence="13" id="KW-1185">Reference proteome</keyword>
<dbReference type="GO" id="GO:1990904">
    <property type="term" value="C:ribonucleoprotein complex"/>
    <property type="evidence" value="ECO:0007669"/>
    <property type="project" value="UniProtKB-KW"/>
</dbReference>
<feature type="domain" description="Dynein axonemal assembly factor 11-like CS" evidence="10">
    <location>
        <begin position="245"/>
        <end position="347"/>
    </location>
</feature>
<keyword evidence="11" id="KW-0687">Ribonucleoprotein</keyword>
<evidence type="ECO:0000313" key="11">
    <source>
        <dbReference type="EMBL" id="EPY27795.1"/>
    </source>
</evidence>
<proteinExistence type="inferred from homology"/>
<dbReference type="EMBL" id="ATMH01004674">
    <property type="protein sequence ID" value="EPY29201.1"/>
    <property type="molecule type" value="Genomic_DNA"/>
</dbReference>
<evidence type="ECO:0000256" key="7">
    <source>
        <dbReference type="ARBA" id="ARBA00023273"/>
    </source>
</evidence>
<evidence type="ECO:0000259" key="10">
    <source>
        <dbReference type="Pfam" id="PF23602"/>
    </source>
</evidence>
<evidence type="ECO:0000256" key="6">
    <source>
        <dbReference type="ARBA" id="ARBA00023069"/>
    </source>
</evidence>
<dbReference type="GO" id="GO:0005737">
    <property type="term" value="C:cytoplasm"/>
    <property type="evidence" value="ECO:0007669"/>
    <property type="project" value="UniProtKB-SubCell"/>
</dbReference>
<evidence type="ECO:0000256" key="2">
    <source>
        <dbReference type="ARBA" id="ARBA00004496"/>
    </source>
</evidence>
<reference evidence="11" key="2">
    <citation type="submission" date="2013-03" db="EMBL/GenBank/DDBJ databases">
        <authorList>
            <person name="Motta M.C.M."/>
            <person name="Martins A.C.A."/>
            <person name="Preta C.M.C.C."/>
            <person name="Silva R."/>
            <person name="de Souza S.S."/>
            <person name="Klein C.C."/>
            <person name="de Almeida L.G.P."/>
            <person name="Cunha O.L."/>
            <person name="Colabardini A.C."/>
            <person name="Lima B.A."/>
            <person name="Machado C.R."/>
            <person name="Soares C.M.A."/>
            <person name="de Menezes C.B.A."/>
            <person name="Bartolomeu D.C."/>
            <person name="Grisard E.C."/>
            <person name="Fantinatti-Garboggini F."/>
            <person name="Rodrigues-Luiz G.F."/>
            <person name="Wagner G."/>
            <person name="Goldman G.H."/>
            <person name="Fietto J.L.R."/>
            <person name="Ciapina L.P."/>
            <person name="Brocchi M."/>
            <person name="Elias M.C."/>
            <person name="Goldman M.H.S."/>
            <person name="Sagot M.-F."/>
            <person name="Pereira M."/>
            <person name="Stoco P.H."/>
            <person name="Teixeira S.M.R."/>
            <person name="de Mendonca-Neto R.P."/>
            <person name="Maciel T.E.F."/>
            <person name="Mendes T.A.O."/>
            <person name="Urmenyi T.P."/>
            <person name="Teixeira M.M.G."/>
            <person name="de Camargo E.F.P."/>
            <person name="de Sousa W."/>
            <person name="Schenkman S."/>
            <person name="de Vasconcelos A.T.R."/>
        </authorList>
    </citation>
    <scope>NUCLEOTIDE SEQUENCE</scope>
</reference>
<evidence type="ECO:0000256" key="4">
    <source>
        <dbReference type="ARBA" id="ARBA00022614"/>
    </source>
</evidence>
<evidence type="ECO:0000256" key="1">
    <source>
        <dbReference type="ARBA" id="ARBA00004138"/>
    </source>
</evidence>
<dbReference type="InterPro" id="IPR032675">
    <property type="entry name" value="LRR_dom_sf"/>
</dbReference>
<evidence type="ECO:0000313" key="13">
    <source>
        <dbReference type="Proteomes" id="UP000015354"/>
    </source>
</evidence>
<evidence type="ECO:0000256" key="8">
    <source>
        <dbReference type="ARBA" id="ARBA00049982"/>
    </source>
</evidence>
<dbReference type="InterPro" id="IPR001611">
    <property type="entry name" value="Leu-rich_rpt"/>
</dbReference>
<dbReference type="PANTHER" id="PTHR18849">
    <property type="entry name" value="LEUCINE RICH REPEAT PROTEIN"/>
    <property type="match status" value="1"/>
</dbReference>
<organism evidence="11 13">
    <name type="scientific">Strigomonas culicis</name>
    <dbReference type="NCBI Taxonomy" id="28005"/>
    <lineage>
        <taxon>Eukaryota</taxon>
        <taxon>Discoba</taxon>
        <taxon>Euglenozoa</taxon>
        <taxon>Kinetoplastea</taxon>
        <taxon>Metakinetoplastina</taxon>
        <taxon>Trypanosomatida</taxon>
        <taxon>Trypanosomatidae</taxon>
        <taxon>Strigomonadinae</taxon>
        <taxon>Strigomonas</taxon>
    </lineage>
</organism>
<dbReference type="Pfam" id="PF14580">
    <property type="entry name" value="LRR_9"/>
    <property type="match status" value="1"/>
</dbReference>
<dbReference type="AlphaFoldDB" id="S9VW95"/>
<comment type="similarity">
    <text evidence="8">Belongs to the tilB family.</text>
</comment>
<feature type="region of interest" description="Disordered" evidence="9">
    <location>
        <begin position="329"/>
        <end position="413"/>
    </location>
</feature>
<dbReference type="Proteomes" id="UP000015354">
    <property type="component" value="Unassembled WGS sequence"/>
</dbReference>
<keyword evidence="7" id="KW-0966">Cell projection</keyword>
<gene>
    <name evidence="12" type="ORF">STCU_04674</name>
    <name evidence="11" type="ORF">STCU_05543</name>
</gene>
<keyword evidence="4" id="KW-0433">Leucine-rich repeat</keyword>
<evidence type="ECO:0000313" key="12">
    <source>
        <dbReference type="EMBL" id="EPY29201.1"/>
    </source>
</evidence>
<dbReference type="GO" id="GO:0005929">
    <property type="term" value="C:cilium"/>
    <property type="evidence" value="ECO:0007669"/>
    <property type="project" value="UniProtKB-SubCell"/>
</dbReference>
<dbReference type="Gene3D" id="3.80.10.10">
    <property type="entry name" value="Ribonuclease Inhibitor"/>
    <property type="match status" value="1"/>
</dbReference>
<dbReference type="EMBL" id="ATMH01005543">
    <property type="protein sequence ID" value="EPY27795.1"/>
    <property type="molecule type" value="Genomic_DNA"/>
</dbReference>
<accession>S9VW95</accession>
<dbReference type="FunFam" id="3.80.10.10:FF:000623">
    <property type="entry name" value="Leucine-rich repeat-containing protein"/>
    <property type="match status" value="1"/>
</dbReference>
<dbReference type="SUPFAM" id="SSF52058">
    <property type="entry name" value="L domain-like"/>
    <property type="match status" value="1"/>
</dbReference>
<reference evidence="11 13" key="1">
    <citation type="journal article" date="2013" name="PLoS ONE">
        <title>Predicting the Proteins of Angomonas deanei, Strigomonas culicis and Their Respective Endosymbionts Reveals New Aspects of the Trypanosomatidae Family.</title>
        <authorList>
            <person name="Motta M.C."/>
            <person name="Martins A.C."/>
            <person name="de Souza S.S."/>
            <person name="Catta-Preta C.M."/>
            <person name="Silva R."/>
            <person name="Klein C.C."/>
            <person name="de Almeida L.G."/>
            <person name="de Lima Cunha O."/>
            <person name="Ciapina L.P."/>
            <person name="Brocchi M."/>
            <person name="Colabardini A.C."/>
            <person name="de Araujo Lima B."/>
            <person name="Machado C.R."/>
            <person name="de Almeida Soares C.M."/>
            <person name="Probst C.M."/>
            <person name="de Menezes C.B."/>
            <person name="Thompson C.E."/>
            <person name="Bartholomeu D.C."/>
            <person name="Gradia D.F."/>
            <person name="Pavoni D.P."/>
            <person name="Grisard E.C."/>
            <person name="Fantinatti-Garboggini F."/>
            <person name="Marchini F.K."/>
            <person name="Rodrigues-Luiz G.F."/>
            <person name="Wagner G."/>
            <person name="Goldman G.H."/>
            <person name="Fietto J.L."/>
            <person name="Elias M.C."/>
            <person name="Goldman M.H."/>
            <person name="Sagot M.F."/>
            <person name="Pereira M."/>
            <person name="Stoco P.H."/>
            <person name="de Mendonca-Neto R.P."/>
            <person name="Teixeira S.M."/>
            <person name="Maciel T.E."/>
            <person name="de Oliveira Mendes T.A."/>
            <person name="Urmenyi T.P."/>
            <person name="de Souza W."/>
            <person name="Schenkman S."/>
            <person name="de Vasconcelos A.T."/>
        </authorList>
    </citation>
    <scope>NUCLEOTIDE SEQUENCE [LARGE SCALE GENOMIC DNA]</scope>
</reference>
<comment type="caution">
    <text evidence="11">The sequence shown here is derived from an EMBL/GenBank/DDBJ whole genome shotgun (WGS) entry which is preliminary data.</text>
</comment>